<protein>
    <submittedName>
        <fullName evidence="1">Uncharacterized protein</fullName>
    </submittedName>
</protein>
<accession>A0A317E3S8</accession>
<dbReference type="AlphaFoldDB" id="A0A317E3S8"/>
<dbReference type="RefSeq" id="WP_109920413.1">
    <property type="nucleotide sequence ID" value="NZ_QGLF01000002.1"/>
</dbReference>
<evidence type="ECO:0000313" key="2">
    <source>
        <dbReference type="Proteomes" id="UP000246077"/>
    </source>
</evidence>
<reference evidence="2" key="1">
    <citation type="submission" date="2018-05" db="EMBL/GenBank/DDBJ databases">
        <title>Zavarzinia sp. HR-AS.</title>
        <authorList>
            <person name="Lee Y."/>
            <person name="Jeon C.O."/>
        </authorList>
    </citation>
    <scope>NUCLEOTIDE SEQUENCE [LARGE SCALE GENOMIC DNA]</scope>
    <source>
        <strain evidence="2">DSM 1231</strain>
    </source>
</reference>
<comment type="caution">
    <text evidence="1">The sequence shown here is derived from an EMBL/GenBank/DDBJ whole genome shotgun (WGS) entry which is preliminary data.</text>
</comment>
<dbReference type="OrthoDB" id="7536694at2"/>
<gene>
    <name evidence="1" type="ORF">DKG75_07200</name>
</gene>
<evidence type="ECO:0000313" key="1">
    <source>
        <dbReference type="EMBL" id="PWR21768.1"/>
    </source>
</evidence>
<name>A0A317E3S8_9PROT</name>
<organism evidence="1 2">
    <name type="scientific">Zavarzinia compransoris</name>
    <dbReference type="NCBI Taxonomy" id="1264899"/>
    <lineage>
        <taxon>Bacteria</taxon>
        <taxon>Pseudomonadati</taxon>
        <taxon>Pseudomonadota</taxon>
        <taxon>Alphaproteobacteria</taxon>
        <taxon>Rhodospirillales</taxon>
        <taxon>Zavarziniaceae</taxon>
        <taxon>Zavarzinia</taxon>
    </lineage>
</organism>
<sequence length="169" mass="18729">MVVAVGKAKVQGAMPDFGAQLWQACTGTVKAGFTIVRGWQKGIKLQAKPRAELRALLDLPAMRAEQDKRFQVIASRALAQAEQWHKDGGATPVSKRLFCWFFDLLTQNGGLEWRNKASADQLELLCLSYLRSGLSDPKRRHVVLNRKGTIAMGTGWVNGGHWNLTVLND</sequence>
<proteinExistence type="predicted"/>
<dbReference type="EMBL" id="QGLF01000002">
    <property type="protein sequence ID" value="PWR21768.1"/>
    <property type="molecule type" value="Genomic_DNA"/>
</dbReference>
<keyword evidence="2" id="KW-1185">Reference proteome</keyword>
<dbReference type="Proteomes" id="UP000246077">
    <property type="component" value="Unassembled WGS sequence"/>
</dbReference>